<keyword evidence="4" id="KW-1185">Reference proteome</keyword>
<dbReference type="EMBL" id="SODV01000001">
    <property type="protein sequence ID" value="TDW99976.1"/>
    <property type="molecule type" value="Genomic_DNA"/>
</dbReference>
<feature type="transmembrane region" description="Helical" evidence="1">
    <location>
        <begin position="176"/>
        <end position="197"/>
    </location>
</feature>
<keyword evidence="1" id="KW-0812">Transmembrane</keyword>
<dbReference type="InterPro" id="IPR003675">
    <property type="entry name" value="Rce1/LyrA-like_dom"/>
</dbReference>
<organism evidence="3 4">
    <name type="scientific">Dinghuibacter silviterrae</name>
    <dbReference type="NCBI Taxonomy" id="1539049"/>
    <lineage>
        <taxon>Bacteria</taxon>
        <taxon>Pseudomonadati</taxon>
        <taxon>Bacteroidota</taxon>
        <taxon>Chitinophagia</taxon>
        <taxon>Chitinophagales</taxon>
        <taxon>Chitinophagaceae</taxon>
        <taxon>Dinghuibacter</taxon>
    </lineage>
</organism>
<dbReference type="AlphaFoldDB" id="A0A4R8DRK0"/>
<dbReference type="Pfam" id="PF02517">
    <property type="entry name" value="Rce1-like"/>
    <property type="match status" value="1"/>
</dbReference>
<protein>
    <recommendedName>
        <fullName evidence="2">CAAX prenyl protease 2/Lysostaphin resistance protein A-like domain-containing protein</fullName>
    </recommendedName>
</protein>
<feature type="transmembrane region" description="Helical" evidence="1">
    <location>
        <begin position="258"/>
        <end position="275"/>
    </location>
</feature>
<accession>A0A4R8DRK0</accession>
<dbReference type="PANTHER" id="PTHR43592">
    <property type="entry name" value="CAAX AMINO TERMINAL PROTEASE"/>
    <property type="match status" value="1"/>
</dbReference>
<feature type="transmembrane region" description="Helical" evidence="1">
    <location>
        <begin position="139"/>
        <end position="156"/>
    </location>
</feature>
<comment type="caution">
    <text evidence="3">The sequence shown here is derived from an EMBL/GenBank/DDBJ whole genome shotgun (WGS) entry which is preliminary data.</text>
</comment>
<evidence type="ECO:0000259" key="2">
    <source>
        <dbReference type="Pfam" id="PF02517"/>
    </source>
</evidence>
<dbReference type="PANTHER" id="PTHR43592:SF15">
    <property type="entry name" value="CAAX AMINO TERMINAL PROTEASE FAMILY PROTEIN"/>
    <property type="match status" value="1"/>
</dbReference>
<name>A0A4R8DRK0_9BACT</name>
<sequence length="284" mass="31702">MPMRPIFGDKPLWFHCLLLAFLLVFAMALTSVLILNMPSNAYHAQALVNSLIFLLLPALFYGQLVYQAPLQESGFRSPGNKNFFVLAVVVMLVSIPMVQVLAGWNEGLHFPVAGADKWIHDTEKSQDAFQEQILNMPTPGYLGLNLLVMAFCPALGEEAFFRGVIQKILVRATRNVHVGVWLGAILFSAMHFQFLGFFPRLALGLVLGYLYAYSGSLWPSIVAHSVYNASQVIFFYAQQHQSGTHPNPVFDTNATMPLSYGLISTVLVLACFVWMKRIKTTTWP</sequence>
<feature type="transmembrane region" description="Helical" evidence="1">
    <location>
        <begin position="41"/>
        <end position="62"/>
    </location>
</feature>
<gene>
    <name evidence="3" type="ORF">EDB95_0993</name>
</gene>
<evidence type="ECO:0000313" key="4">
    <source>
        <dbReference type="Proteomes" id="UP000294498"/>
    </source>
</evidence>
<feature type="transmembrane region" description="Helical" evidence="1">
    <location>
        <begin position="12"/>
        <end position="35"/>
    </location>
</feature>
<feature type="domain" description="CAAX prenyl protease 2/Lysostaphin resistance protein A-like" evidence="2">
    <location>
        <begin position="144"/>
        <end position="229"/>
    </location>
</feature>
<dbReference type="GO" id="GO:0004175">
    <property type="term" value="F:endopeptidase activity"/>
    <property type="evidence" value="ECO:0007669"/>
    <property type="project" value="UniProtKB-ARBA"/>
</dbReference>
<reference evidence="3 4" key="1">
    <citation type="submission" date="2019-03" db="EMBL/GenBank/DDBJ databases">
        <title>Genomic Encyclopedia of Type Strains, Phase IV (KMG-IV): sequencing the most valuable type-strain genomes for metagenomic binning, comparative biology and taxonomic classification.</title>
        <authorList>
            <person name="Goeker M."/>
        </authorList>
    </citation>
    <scope>NUCLEOTIDE SEQUENCE [LARGE SCALE GENOMIC DNA]</scope>
    <source>
        <strain evidence="3 4">DSM 100059</strain>
    </source>
</reference>
<evidence type="ECO:0000313" key="3">
    <source>
        <dbReference type="EMBL" id="TDW99976.1"/>
    </source>
</evidence>
<feature type="transmembrane region" description="Helical" evidence="1">
    <location>
        <begin position="83"/>
        <end position="102"/>
    </location>
</feature>
<dbReference type="GO" id="GO:0080120">
    <property type="term" value="P:CAAX-box protein maturation"/>
    <property type="evidence" value="ECO:0007669"/>
    <property type="project" value="UniProtKB-ARBA"/>
</dbReference>
<keyword evidence="1" id="KW-0472">Membrane</keyword>
<evidence type="ECO:0000256" key="1">
    <source>
        <dbReference type="SAM" id="Phobius"/>
    </source>
</evidence>
<proteinExistence type="predicted"/>
<keyword evidence="1" id="KW-1133">Transmembrane helix</keyword>
<dbReference type="Proteomes" id="UP000294498">
    <property type="component" value="Unassembled WGS sequence"/>
</dbReference>